<keyword evidence="6 7" id="KW-0472">Membrane</keyword>
<accession>A0A846N199</accession>
<feature type="transmembrane region" description="Helical" evidence="7">
    <location>
        <begin position="27"/>
        <end position="44"/>
    </location>
</feature>
<evidence type="ECO:0000256" key="1">
    <source>
        <dbReference type="ARBA" id="ARBA00004141"/>
    </source>
</evidence>
<dbReference type="Proteomes" id="UP000570514">
    <property type="component" value="Unassembled WGS sequence"/>
</dbReference>
<dbReference type="RefSeq" id="WP_167083805.1">
    <property type="nucleotide sequence ID" value="NZ_BAAADC010000001.1"/>
</dbReference>
<evidence type="ECO:0000313" key="8">
    <source>
        <dbReference type="EMBL" id="NIK89744.1"/>
    </source>
</evidence>
<reference evidence="8 9" key="1">
    <citation type="submission" date="2020-03" db="EMBL/GenBank/DDBJ databases">
        <title>Genomic Encyclopedia of Type Strains, Phase IV (KMG-IV): sequencing the most valuable type-strain genomes for metagenomic binning, comparative biology and taxonomic classification.</title>
        <authorList>
            <person name="Goeker M."/>
        </authorList>
    </citation>
    <scope>NUCLEOTIDE SEQUENCE [LARGE SCALE GENOMIC DNA]</scope>
    <source>
        <strain evidence="8 9">DSM 19867</strain>
    </source>
</reference>
<evidence type="ECO:0000256" key="7">
    <source>
        <dbReference type="SAM" id="Phobius"/>
    </source>
</evidence>
<dbReference type="PANTHER" id="PTHR43867">
    <property type="entry name" value="CELLULOSE SYNTHASE CATALYTIC SUBUNIT A [UDP-FORMING]"/>
    <property type="match status" value="1"/>
</dbReference>
<keyword evidence="3 8" id="KW-0808">Transferase</keyword>
<sequence>MAALALLLVGLFLHAPGHCITGVVAVVSAGFVVSIFMRTVLVLLGRYRRVGSTEAEWAWPVYSVLVPLFHEVEVLPQLVQSLCALDYPKDKLDIRLILEEDDVETRAAVAQAPFACVVVPPSRPKTKPKAANYAAHFAGGEFLVVFDAEDRPEPDQLKKAVRAFRANPDIDCFQARLRIDRCRNWLQRMFALDYGIWFNALLPGLEYLSAPIPLGGTSNHFRRASLLKAGLWDPYNVTEDADLGLRLARLGFRVGILDSVTWEEAPQALGVWLRQRTRWMKGYMQTLLVHWRQPRRFIGDVGPIGAFTIHMFLGGAVWSALVNPLLWIFFAVSSFGQPAAPDLLARIAEASGFTLLLVNALLAQIGRLQVSRSEALPPWYVTLSYPLYWLLISVAGWRALYQLVRDPFLWEKTPHGASLP</sequence>
<keyword evidence="5 7" id="KW-1133">Transmembrane helix</keyword>
<dbReference type="Gene3D" id="3.90.550.10">
    <property type="entry name" value="Spore Coat Polysaccharide Biosynthesis Protein SpsA, Chain A"/>
    <property type="match status" value="1"/>
</dbReference>
<feature type="transmembrane region" description="Helical" evidence="7">
    <location>
        <begin position="350"/>
        <end position="368"/>
    </location>
</feature>
<name>A0A846N199_9PROT</name>
<proteinExistence type="predicted"/>
<dbReference type="EMBL" id="JAASRM010000001">
    <property type="protein sequence ID" value="NIK89744.1"/>
    <property type="molecule type" value="Genomic_DNA"/>
</dbReference>
<dbReference type="GO" id="GO:0016757">
    <property type="term" value="F:glycosyltransferase activity"/>
    <property type="evidence" value="ECO:0007669"/>
    <property type="project" value="UniProtKB-KW"/>
</dbReference>
<evidence type="ECO:0000256" key="3">
    <source>
        <dbReference type="ARBA" id="ARBA00022679"/>
    </source>
</evidence>
<comment type="caution">
    <text evidence="8">The sequence shown here is derived from an EMBL/GenBank/DDBJ whole genome shotgun (WGS) entry which is preliminary data.</text>
</comment>
<comment type="subcellular location">
    <subcellularLocation>
        <location evidence="1">Membrane</location>
        <topology evidence="1">Multi-pass membrane protein</topology>
    </subcellularLocation>
</comment>
<feature type="transmembrane region" description="Helical" evidence="7">
    <location>
        <begin position="380"/>
        <end position="400"/>
    </location>
</feature>
<dbReference type="Pfam" id="PF13641">
    <property type="entry name" value="Glyco_tranf_2_3"/>
    <property type="match status" value="1"/>
</dbReference>
<keyword evidence="9" id="KW-1185">Reference proteome</keyword>
<evidence type="ECO:0000256" key="4">
    <source>
        <dbReference type="ARBA" id="ARBA00022692"/>
    </source>
</evidence>
<dbReference type="InterPro" id="IPR050321">
    <property type="entry name" value="Glycosyltr_2/OpgH_subfam"/>
</dbReference>
<protein>
    <submittedName>
        <fullName evidence="8">Cellulose synthase/poly-beta-1,6-N-acetylglucosamine synthase-like glycosyltransferase</fullName>
    </submittedName>
</protein>
<dbReference type="AlphaFoldDB" id="A0A846N199"/>
<keyword evidence="2" id="KW-0328">Glycosyltransferase</keyword>
<gene>
    <name evidence="8" type="ORF">FHS83_003062</name>
</gene>
<evidence type="ECO:0000256" key="5">
    <source>
        <dbReference type="ARBA" id="ARBA00022989"/>
    </source>
</evidence>
<organism evidence="8 9">
    <name type="scientific">Rhizomicrobium palustre</name>
    <dbReference type="NCBI Taxonomy" id="189966"/>
    <lineage>
        <taxon>Bacteria</taxon>
        <taxon>Pseudomonadati</taxon>
        <taxon>Pseudomonadota</taxon>
        <taxon>Alphaproteobacteria</taxon>
        <taxon>Micropepsales</taxon>
        <taxon>Micropepsaceae</taxon>
        <taxon>Rhizomicrobium</taxon>
    </lineage>
</organism>
<evidence type="ECO:0000256" key="2">
    <source>
        <dbReference type="ARBA" id="ARBA00022676"/>
    </source>
</evidence>
<evidence type="ECO:0000256" key="6">
    <source>
        <dbReference type="ARBA" id="ARBA00023136"/>
    </source>
</evidence>
<dbReference type="GO" id="GO:0016020">
    <property type="term" value="C:membrane"/>
    <property type="evidence" value="ECO:0007669"/>
    <property type="project" value="UniProtKB-SubCell"/>
</dbReference>
<evidence type="ECO:0000313" key="9">
    <source>
        <dbReference type="Proteomes" id="UP000570514"/>
    </source>
</evidence>
<keyword evidence="4 7" id="KW-0812">Transmembrane</keyword>
<dbReference type="SUPFAM" id="SSF53448">
    <property type="entry name" value="Nucleotide-diphospho-sugar transferases"/>
    <property type="match status" value="1"/>
</dbReference>
<dbReference type="PANTHER" id="PTHR43867:SF2">
    <property type="entry name" value="CELLULOSE SYNTHASE CATALYTIC SUBUNIT A [UDP-FORMING]"/>
    <property type="match status" value="1"/>
</dbReference>
<dbReference type="InterPro" id="IPR029044">
    <property type="entry name" value="Nucleotide-diphossugar_trans"/>
</dbReference>
<feature type="transmembrane region" description="Helical" evidence="7">
    <location>
        <begin position="304"/>
        <end position="330"/>
    </location>
</feature>